<organism evidence="3 4">
    <name type="scientific">Amycolatopsis magusensis</name>
    <dbReference type="NCBI Taxonomy" id="882444"/>
    <lineage>
        <taxon>Bacteria</taxon>
        <taxon>Bacillati</taxon>
        <taxon>Actinomycetota</taxon>
        <taxon>Actinomycetes</taxon>
        <taxon>Pseudonocardiales</taxon>
        <taxon>Pseudonocardiaceae</taxon>
        <taxon>Amycolatopsis</taxon>
    </lineage>
</organism>
<evidence type="ECO:0000313" key="3">
    <source>
        <dbReference type="EMBL" id="MBP2182736.1"/>
    </source>
</evidence>
<sequence>MSWFSRAAGDSLRAGQLLSGNAKAMLVPEEIGFPVQFSFNPTKVALSRNAKNQGNQTTMDNPLSAAVKETAPVTIQLSGALLTGAVVTQAAVDQLLSWSEPKPTANLASRFGQAVDLLRRPGRITDTVRNTVSNAVNDIAPGFGGSGPTPPPTFVPAPGATASSSYQLPVLLFLWGVGGPMGNGAKVQIVSVSVDYKRFDWTGVPVMASVDLTLEAYQPEPPFTNPTSGGIPGRSKHVLTQGENVVRVATRTYGSPAAWRAVAEANDLDDPLRVRPGRELHLPGPGELGHEEVPA</sequence>
<dbReference type="Proteomes" id="UP000741013">
    <property type="component" value="Unassembled WGS sequence"/>
</dbReference>
<dbReference type="PROSITE" id="PS51782">
    <property type="entry name" value="LYSM"/>
    <property type="match status" value="1"/>
</dbReference>
<gene>
    <name evidence="3" type="ORF">JOM49_004262</name>
</gene>
<evidence type="ECO:0000259" key="2">
    <source>
        <dbReference type="PROSITE" id="PS51782"/>
    </source>
</evidence>
<dbReference type="InterPro" id="IPR018392">
    <property type="entry name" value="LysM"/>
</dbReference>
<keyword evidence="4" id="KW-1185">Reference proteome</keyword>
<accession>A0ABS4PTH7</accession>
<dbReference type="EMBL" id="JAGGMS010000001">
    <property type="protein sequence ID" value="MBP2182736.1"/>
    <property type="molecule type" value="Genomic_DNA"/>
</dbReference>
<name>A0ABS4PTH7_9PSEU</name>
<feature type="domain" description="LysM" evidence="2">
    <location>
        <begin position="235"/>
        <end position="282"/>
    </location>
</feature>
<comment type="caution">
    <text evidence="3">The sequence shown here is derived from an EMBL/GenBank/DDBJ whole genome shotgun (WGS) entry which is preliminary data.</text>
</comment>
<evidence type="ECO:0000256" key="1">
    <source>
        <dbReference type="SAM" id="MobiDB-lite"/>
    </source>
</evidence>
<dbReference type="RefSeq" id="WP_209666004.1">
    <property type="nucleotide sequence ID" value="NZ_JAGGMS010000001.1"/>
</dbReference>
<feature type="region of interest" description="Disordered" evidence="1">
    <location>
        <begin position="276"/>
        <end position="295"/>
    </location>
</feature>
<evidence type="ECO:0000313" key="4">
    <source>
        <dbReference type="Proteomes" id="UP000741013"/>
    </source>
</evidence>
<protein>
    <submittedName>
        <fullName evidence="3">Nucleoid-associated protein YgaU</fullName>
    </submittedName>
</protein>
<proteinExistence type="predicted"/>
<reference evidence="3 4" key="1">
    <citation type="submission" date="2021-03" db="EMBL/GenBank/DDBJ databases">
        <title>Sequencing the genomes of 1000 actinobacteria strains.</title>
        <authorList>
            <person name="Klenk H.-P."/>
        </authorList>
    </citation>
    <scope>NUCLEOTIDE SEQUENCE [LARGE SCALE GENOMIC DNA]</scope>
    <source>
        <strain evidence="3 4">DSM 45510</strain>
    </source>
</reference>